<comment type="caution">
    <text evidence="2">The sequence shown here is derived from an EMBL/GenBank/DDBJ whole genome shotgun (WGS) entry which is preliminary data.</text>
</comment>
<dbReference type="RefSeq" id="WP_160729349.1">
    <property type="nucleotide sequence ID" value="NZ_WTYP01000001.1"/>
</dbReference>
<dbReference type="InterPro" id="IPR032708">
    <property type="entry name" value="McjB_C"/>
</dbReference>
<reference evidence="2 3" key="1">
    <citation type="submission" date="2019-12" db="EMBL/GenBank/DDBJ databases">
        <title>Genomic-based taxomic classification of the family Erythrobacteraceae.</title>
        <authorList>
            <person name="Xu L."/>
        </authorList>
    </citation>
    <scope>NUCLEOTIDE SEQUENCE [LARGE SCALE GENOMIC DNA]</scope>
    <source>
        <strain evidence="2 3">SW-109</strain>
    </source>
</reference>
<evidence type="ECO:0000259" key="1">
    <source>
        <dbReference type="Pfam" id="PF13471"/>
    </source>
</evidence>
<name>A0A6I4V293_9SPHN</name>
<protein>
    <submittedName>
        <fullName evidence="2">Lasso peptide biosynthesis B2 protein</fullName>
    </submittedName>
</protein>
<evidence type="ECO:0000313" key="3">
    <source>
        <dbReference type="Proteomes" id="UP000471435"/>
    </source>
</evidence>
<organism evidence="2 3">
    <name type="scientific">Pontixanthobacter luteolus</name>
    <dbReference type="NCBI Taxonomy" id="295089"/>
    <lineage>
        <taxon>Bacteria</taxon>
        <taxon>Pseudomonadati</taxon>
        <taxon>Pseudomonadota</taxon>
        <taxon>Alphaproteobacteria</taxon>
        <taxon>Sphingomonadales</taxon>
        <taxon>Erythrobacteraceae</taxon>
        <taxon>Pontixanthobacter</taxon>
    </lineage>
</organism>
<dbReference type="AlphaFoldDB" id="A0A6I4V293"/>
<accession>A0A6I4V293</accession>
<sequence>MSLLRKLHTFAALPFREKLAFFEAAVLLAYARLLVRFVPLSKWRKEIAVSRRSGDGGAPRMGGQRRDDAKLVRRTIKRVGRNVPVEFVCLPQALTARWMLSRRNVPTELLLGTRFSAEENREFHAWLKAGDLMVTGDCVESEYAILGSQKRG</sequence>
<dbReference type="NCBIfam" id="NF033537">
    <property type="entry name" value="lasso_biosyn_B2"/>
    <property type="match status" value="1"/>
</dbReference>
<dbReference type="Pfam" id="PF13471">
    <property type="entry name" value="Transglut_core3"/>
    <property type="match status" value="1"/>
</dbReference>
<dbReference type="OrthoDB" id="3790432at2"/>
<dbReference type="Proteomes" id="UP000471435">
    <property type="component" value="Unassembled WGS sequence"/>
</dbReference>
<evidence type="ECO:0000313" key="2">
    <source>
        <dbReference type="EMBL" id="MXP46072.1"/>
    </source>
</evidence>
<dbReference type="InterPro" id="IPR053521">
    <property type="entry name" value="McjB-like"/>
</dbReference>
<feature type="domain" description="Microcin J25-processing protein McjB C-terminal" evidence="1">
    <location>
        <begin position="34"/>
        <end position="144"/>
    </location>
</feature>
<keyword evidence="3" id="KW-1185">Reference proteome</keyword>
<gene>
    <name evidence="2" type="ORF">GRI43_01530</name>
</gene>
<proteinExistence type="predicted"/>
<dbReference type="EMBL" id="WTYP01000001">
    <property type="protein sequence ID" value="MXP46072.1"/>
    <property type="molecule type" value="Genomic_DNA"/>
</dbReference>